<dbReference type="Proteomes" id="UP000327013">
    <property type="component" value="Chromosome 5"/>
</dbReference>
<gene>
    <name evidence="1" type="ORF">FH972_013014</name>
</gene>
<accession>A0A5N6R8L9</accession>
<dbReference type="EMBL" id="CM017325">
    <property type="protein sequence ID" value="KAE8056224.1"/>
    <property type="molecule type" value="Genomic_DNA"/>
</dbReference>
<sequence>MGGARQILLGVDIEEGELKHRCLLAMNFLCYTLFMETKTEEVANWFGRATTSSFTTHTPVPVPPCLQLMRRPQSNNLLL</sequence>
<dbReference type="AlphaFoldDB" id="A0A5N6R8L9"/>
<protein>
    <submittedName>
        <fullName evidence="1">Uncharacterized protein</fullName>
    </submittedName>
</protein>
<reference evidence="1 2" key="1">
    <citation type="submission" date="2019-06" db="EMBL/GenBank/DDBJ databases">
        <title>A chromosomal-level reference genome of Carpinus fangiana (Coryloideae, Betulaceae).</title>
        <authorList>
            <person name="Yang X."/>
            <person name="Wang Z."/>
            <person name="Zhang L."/>
            <person name="Hao G."/>
            <person name="Liu J."/>
            <person name="Yang Y."/>
        </authorList>
    </citation>
    <scope>NUCLEOTIDE SEQUENCE [LARGE SCALE GENOMIC DNA]</scope>
    <source>
        <strain evidence="1">Cfa_2016G</strain>
        <tissue evidence="1">Leaf</tissue>
    </source>
</reference>
<name>A0A5N6R8L9_9ROSI</name>
<evidence type="ECO:0000313" key="2">
    <source>
        <dbReference type="Proteomes" id="UP000327013"/>
    </source>
</evidence>
<organism evidence="1 2">
    <name type="scientific">Carpinus fangiana</name>
    <dbReference type="NCBI Taxonomy" id="176857"/>
    <lineage>
        <taxon>Eukaryota</taxon>
        <taxon>Viridiplantae</taxon>
        <taxon>Streptophyta</taxon>
        <taxon>Embryophyta</taxon>
        <taxon>Tracheophyta</taxon>
        <taxon>Spermatophyta</taxon>
        <taxon>Magnoliopsida</taxon>
        <taxon>eudicotyledons</taxon>
        <taxon>Gunneridae</taxon>
        <taxon>Pentapetalae</taxon>
        <taxon>rosids</taxon>
        <taxon>fabids</taxon>
        <taxon>Fagales</taxon>
        <taxon>Betulaceae</taxon>
        <taxon>Carpinus</taxon>
    </lineage>
</organism>
<evidence type="ECO:0000313" key="1">
    <source>
        <dbReference type="EMBL" id="KAE8056224.1"/>
    </source>
</evidence>
<proteinExistence type="predicted"/>
<keyword evidence="2" id="KW-1185">Reference proteome</keyword>